<organism evidence="1 2">
    <name type="scientific">Bifidobacterium angulatum DSM 20098 = JCM 7096</name>
    <dbReference type="NCBI Taxonomy" id="518635"/>
    <lineage>
        <taxon>Bacteria</taxon>
        <taxon>Bacillati</taxon>
        <taxon>Actinomycetota</taxon>
        <taxon>Actinomycetes</taxon>
        <taxon>Bifidobacteriales</taxon>
        <taxon>Bifidobacteriaceae</taxon>
        <taxon>Bifidobacterium</taxon>
    </lineage>
</organism>
<sequence length="39" mass="4210">MSISIPADIEDPQGKDMEAYIIAHNETVRALKRIAAAVA</sequence>
<dbReference type="EMBL" id="ABYS02000008">
    <property type="protein sequence ID" value="EEP20878.1"/>
    <property type="molecule type" value="Genomic_DNA"/>
</dbReference>
<dbReference type="HOGENOM" id="CLU_3305440_0_0_11"/>
<reference evidence="1" key="1">
    <citation type="submission" date="2009-04" db="EMBL/GenBank/DDBJ databases">
        <authorList>
            <person name="Weinstock G."/>
            <person name="Sodergren E."/>
            <person name="Clifton S."/>
            <person name="Fulton L."/>
            <person name="Fulton B."/>
            <person name="Courtney L."/>
            <person name="Fronick C."/>
            <person name="Harrison M."/>
            <person name="Strong C."/>
            <person name="Farmer C."/>
            <person name="Delahaunty K."/>
            <person name="Markovic C."/>
            <person name="Hall O."/>
            <person name="Minx P."/>
            <person name="Tomlinson C."/>
            <person name="Mitreva M."/>
            <person name="Nelson J."/>
            <person name="Hou S."/>
            <person name="Wollam A."/>
            <person name="Pepin K.H."/>
            <person name="Johnson M."/>
            <person name="Bhonagiri V."/>
            <person name="Nash W.E."/>
            <person name="Warren W."/>
            <person name="Chinwalla A."/>
            <person name="Mardis E.R."/>
            <person name="Wilson R.K."/>
        </authorList>
    </citation>
    <scope>NUCLEOTIDE SEQUENCE [LARGE SCALE GENOMIC DNA]</scope>
    <source>
        <strain evidence="1">DSM 20098</strain>
    </source>
</reference>
<gene>
    <name evidence="1" type="ORF">BIFANG_03150</name>
</gene>
<protein>
    <recommendedName>
        <fullName evidence="3">Phosphotyrosine protein phosphatase I domain-containing protein</fullName>
    </recommendedName>
</protein>
<comment type="caution">
    <text evidence="1">The sequence shown here is derived from an EMBL/GenBank/DDBJ whole genome shotgun (WGS) entry which is preliminary data.</text>
</comment>
<proteinExistence type="predicted"/>
<evidence type="ECO:0000313" key="1">
    <source>
        <dbReference type="EMBL" id="EEP20878.1"/>
    </source>
</evidence>
<evidence type="ECO:0000313" key="2">
    <source>
        <dbReference type="Proteomes" id="UP000006408"/>
    </source>
</evidence>
<dbReference type="Proteomes" id="UP000006408">
    <property type="component" value="Unassembled WGS sequence"/>
</dbReference>
<accession>C4FFN6</accession>
<name>C4FFN6_9BIFI</name>
<dbReference type="PATRIC" id="fig|518635.7.peg.1053"/>
<evidence type="ECO:0008006" key="3">
    <source>
        <dbReference type="Google" id="ProtNLM"/>
    </source>
</evidence>
<keyword evidence="2" id="KW-1185">Reference proteome</keyword>
<dbReference type="AlphaFoldDB" id="C4FFN6"/>